<proteinExistence type="predicted"/>
<reference evidence="1" key="1">
    <citation type="submission" date="2019-04" db="EMBL/GenBank/DDBJ databases">
        <title>Friends and foes A comparative genomics study of 23 Aspergillus species from section Flavi.</title>
        <authorList>
            <consortium name="DOE Joint Genome Institute"/>
            <person name="Kjaerbolling I."/>
            <person name="Vesth T."/>
            <person name="Frisvad J.C."/>
            <person name="Nybo J.L."/>
            <person name="Theobald S."/>
            <person name="Kildgaard S."/>
            <person name="Isbrandt T."/>
            <person name="Kuo A."/>
            <person name="Sato A."/>
            <person name="Lyhne E.K."/>
            <person name="Kogle M.E."/>
            <person name="Wiebenga A."/>
            <person name="Kun R.S."/>
            <person name="Lubbers R.J."/>
            <person name="Makela M.R."/>
            <person name="Barry K."/>
            <person name="Chovatia M."/>
            <person name="Clum A."/>
            <person name="Daum C."/>
            <person name="Haridas S."/>
            <person name="He G."/>
            <person name="LaButti K."/>
            <person name="Lipzen A."/>
            <person name="Mondo S."/>
            <person name="Riley R."/>
            <person name="Salamov A."/>
            <person name="Simmons B.A."/>
            <person name="Magnuson J.K."/>
            <person name="Henrissat B."/>
            <person name="Mortensen U.H."/>
            <person name="Larsen T.O."/>
            <person name="Devries R.P."/>
            <person name="Grigoriev I.V."/>
            <person name="Machida M."/>
            <person name="Baker S.E."/>
            <person name="Andersen M.R."/>
        </authorList>
    </citation>
    <scope>NUCLEOTIDE SEQUENCE [LARGE SCALE GENOMIC DNA]</scope>
    <source>
        <strain evidence="1">CBS 121.62</strain>
    </source>
</reference>
<name>A0A5N6HHY0_ASPFL</name>
<accession>A0A5N6HHY0</accession>
<protein>
    <submittedName>
        <fullName evidence="1">Uncharacterized protein</fullName>
    </submittedName>
</protein>
<gene>
    <name evidence="1" type="ORF">BDV35DRAFT_333472</name>
</gene>
<dbReference type="EMBL" id="ML734551">
    <property type="protein sequence ID" value="KAB8253329.1"/>
    <property type="molecule type" value="Genomic_DNA"/>
</dbReference>
<dbReference type="AlphaFoldDB" id="A0A5N6HHY0"/>
<sequence length="77" mass="8690">MSARALSGTSVIGHVWLQVVCPGRRCTPEMQAADTWTSICMHLSQLHIRRLTVRRHPFLALFDVCPFSTFAVNVHPM</sequence>
<organism evidence="1">
    <name type="scientific">Aspergillus flavus</name>
    <dbReference type="NCBI Taxonomy" id="5059"/>
    <lineage>
        <taxon>Eukaryota</taxon>
        <taxon>Fungi</taxon>
        <taxon>Dikarya</taxon>
        <taxon>Ascomycota</taxon>
        <taxon>Pezizomycotina</taxon>
        <taxon>Eurotiomycetes</taxon>
        <taxon>Eurotiomycetidae</taxon>
        <taxon>Eurotiales</taxon>
        <taxon>Aspergillaceae</taxon>
        <taxon>Aspergillus</taxon>
        <taxon>Aspergillus subgen. Circumdati</taxon>
    </lineage>
</organism>
<evidence type="ECO:0000313" key="1">
    <source>
        <dbReference type="EMBL" id="KAB8253329.1"/>
    </source>
</evidence>
<dbReference type="Proteomes" id="UP000325434">
    <property type="component" value="Unassembled WGS sequence"/>
</dbReference>